<feature type="transmembrane region" description="Helical" evidence="1">
    <location>
        <begin position="48"/>
        <end position="68"/>
    </location>
</feature>
<dbReference type="Proteomes" id="UP000321886">
    <property type="component" value="Unassembled WGS sequence"/>
</dbReference>
<name>A0A511WNE8_9BACI</name>
<evidence type="ECO:0000313" key="2">
    <source>
        <dbReference type="EMBL" id="GEN52605.1"/>
    </source>
</evidence>
<evidence type="ECO:0000313" key="3">
    <source>
        <dbReference type="Proteomes" id="UP000321886"/>
    </source>
</evidence>
<comment type="caution">
    <text evidence="2">The sequence shown here is derived from an EMBL/GenBank/DDBJ whole genome shotgun (WGS) entry which is preliminary data.</text>
</comment>
<proteinExistence type="predicted"/>
<dbReference type="EMBL" id="BJYD01000006">
    <property type="protein sequence ID" value="GEN52605.1"/>
    <property type="molecule type" value="Genomic_DNA"/>
</dbReference>
<dbReference type="AlphaFoldDB" id="A0A511WNE8"/>
<keyword evidence="1" id="KW-0812">Transmembrane</keyword>
<keyword evidence="1" id="KW-1133">Transmembrane helix</keyword>
<keyword evidence="1" id="KW-0472">Membrane</keyword>
<evidence type="ECO:0000256" key="1">
    <source>
        <dbReference type="SAM" id="Phobius"/>
    </source>
</evidence>
<organism evidence="2 3">
    <name type="scientific">Halobacillus faecis</name>
    <dbReference type="NCBI Taxonomy" id="360184"/>
    <lineage>
        <taxon>Bacteria</taxon>
        <taxon>Bacillati</taxon>
        <taxon>Bacillota</taxon>
        <taxon>Bacilli</taxon>
        <taxon>Bacillales</taxon>
        <taxon>Bacillaceae</taxon>
        <taxon>Halobacillus</taxon>
    </lineage>
</organism>
<reference evidence="2 3" key="1">
    <citation type="submission" date="2019-07" db="EMBL/GenBank/DDBJ databases">
        <title>Whole genome shotgun sequence of Halobacillus faecis NBRC 103569.</title>
        <authorList>
            <person name="Hosoyama A."/>
            <person name="Uohara A."/>
            <person name="Ohji S."/>
            <person name="Ichikawa N."/>
        </authorList>
    </citation>
    <scope>NUCLEOTIDE SEQUENCE [LARGE SCALE GENOMIC DNA]</scope>
    <source>
        <strain evidence="2 3">NBRC 103569</strain>
    </source>
</reference>
<keyword evidence="3" id="KW-1185">Reference proteome</keyword>
<feature type="transmembrane region" description="Helical" evidence="1">
    <location>
        <begin position="6"/>
        <end position="28"/>
    </location>
</feature>
<sequence>MNYIFAAFYDFILPLLAIGIVVFSSMYLSDKNEYKKQLQKIRRYKRNVSFTVILVVFYPFAIFLFIYFSKQIANVFD</sequence>
<accession>A0A511WNE8</accession>
<protein>
    <submittedName>
        <fullName evidence="2">Uncharacterized protein</fullName>
    </submittedName>
</protein>
<gene>
    <name evidence="2" type="ORF">HFA01_08670</name>
</gene>